<sequence length="229" mass="27643">MRVFPIVIFILISSILYSQTRNLSEYRSKYCVKKCKQYKYEQEYIKQDNPPGLSMLGAYPKLKRIFNIPFKDRMNIYPFNKYDSIYVVNPVYVRNVNEPRNYIEEKYHNTKRLISKIEKDRLSDILFNYYYLNSFGAITSFHEEIGCDCIQFEYPKIILLFKRNGKFEKYIAFPDNGLNRYNFSNQEWSNFDWSMEKENMILKIFKKDILPDENCKMEVYTPPPSPNKI</sequence>
<comment type="caution">
    <text evidence="1">The sequence shown here is derived from an EMBL/GenBank/DDBJ whole genome shotgun (WGS) entry which is preliminary data.</text>
</comment>
<protein>
    <submittedName>
        <fullName evidence="1">Uncharacterized protein</fullName>
    </submittedName>
</protein>
<name>A0ABT3HL77_9FLAO</name>
<reference evidence="1" key="1">
    <citation type="submission" date="2022-10" db="EMBL/GenBank/DDBJ databases">
        <title>Chryseobacterium babae sp. nov. isolated from the gut of the beetle Oryctes rhinoceros, and Chryseobacterium kimseyorum sp. nov., isolated from a stick insect rearing cage.</title>
        <authorList>
            <person name="Shelomi M."/>
            <person name="Han C.-J."/>
            <person name="Chen W.-M."/>
            <person name="Chen H.-K."/>
            <person name="Liaw S.-J."/>
            <person name="Muhle E."/>
            <person name="Clermont D."/>
        </authorList>
    </citation>
    <scope>NUCLEOTIDE SEQUENCE</scope>
    <source>
        <strain evidence="1">WLa1L2M3</strain>
    </source>
</reference>
<keyword evidence="2" id="KW-1185">Reference proteome</keyword>
<dbReference type="EMBL" id="JAPDHV010000002">
    <property type="protein sequence ID" value="MCW3160527.1"/>
    <property type="molecule type" value="Genomic_DNA"/>
</dbReference>
<proteinExistence type="predicted"/>
<evidence type="ECO:0000313" key="2">
    <source>
        <dbReference type="Proteomes" id="UP001163719"/>
    </source>
</evidence>
<dbReference type="Proteomes" id="UP001163719">
    <property type="component" value="Unassembled WGS sequence"/>
</dbReference>
<gene>
    <name evidence="1" type="ORF">OH806_04515</name>
</gene>
<evidence type="ECO:0000313" key="1">
    <source>
        <dbReference type="EMBL" id="MCW3160527.1"/>
    </source>
</evidence>
<accession>A0ABT3HL77</accession>
<organism evidence="1 2">
    <name type="scientific">Chryseobacterium oryctis</name>
    <dbReference type="NCBI Taxonomy" id="2952618"/>
    <lineage>
        <taxon>Bacteria</taxon>
        <taxon>Pseudomonadati</taxon>
        <taxon>Bacteroidota</taxon>
        <taxon>Flavobacteriia</taxon>
        <taxon>Flavobacteriales</taxon>
        <taxon>Weeksellaceae</taxon>
        <taxon>Chryseobacterium group</taxon>
        <taxon>Chryseobacterium</taxon>
    </lineage>
</organism>